<proteinExistence type="predicted"/>
<feature type="domain" description="CHRD" evidence="2">
    <location>
        <begin position="112"/>
        <end position="231"/>
    </location>
</feature>
<feature type="region of interest" description="Disordered" evidence="1">
    <location>
        <begin position="1"/>
        <end position="46"/>
    </location>
</feature>
<accession>A0A1Y0EMP2</accession>
<feature type="region of interest" description="Disordered" evidence="1">
    <location>
        <begin position="74"/>
        <end position="108"/>
    </location>
</feature>
<evidence type="ECO:0000313" key="3">
    <source>
        <dbReference type="EMBL" id="ARU04934.1"/>
    </source>
</evidence>
<dbReference type="EMBL" id="CP021455">
    <property type="protein sequence ID" value="ARU04934.1"/>
    <property type="molecule type" value="Genomic_DNA"/>
</dbReference>
<dbReference type="InterPro" id="IPR010895">
    <property type="entry name" value="CHRD"/>
</dbReference>
<protein>
    <recommendedName>
        <fullName evidence="2">CHRD domain-containing protein</fullName>
    </recommendedName>
</protein>
<evidence type="ECO:0000259" key="2">
    <source>
        <dbReference type="PROSITE" id="PS50933"/>
    </source>
</evidence>
<feature type="compositionally biased region" description="Low complexity" evidence="1">
    <location>
        <begin position="89"/>
        <end position="100"/>
    </location>
</feature>
<gene>
    <name evidence="3" type="ORF">CCO03_09795</name>
</gene>
<evidence type="ECO:0000256" key="1">
    <source>
        <dbReference type="SAM" id="MobiDB-lite"/>
    </source>
</evidence>
<organism evidence="3 4">
    <name type="scientific">Comamonas serinivorans</name>
    <dbReference type="NCBI Taxonomy" id="1082851"/>
    <lineage>
        <taxon>Bacteria</taxon>
        <taxon>Pseudomonadati</taxon>
        <taxon>Pseudomonadota</taxon>
        <taxon>Betaproteobacteria</taxon>
        <taxon>Burkholderiales</taxon>
        <taxon>Comamonadaceae</taxon>
        <taxon>Comamonas</taxon>
    </lineage>
</organism>
<dbReference type="PROSITE" id="PS50933">
    <property type="entry name" value="CHRD"/>
    <property type="match status" value="1"/>
</dbReference>
<keyword evidence="4" id="KW-1185">Reference proteome</keyword>
<dbReference type="Pfam" id="PF07452">
    <property type="entry name" value="CHRD"/>
    <property type="match status" value="1"/>
</dbReference>
<dbReference type="AlphaFoldDB" id="A0A1Y0EMP2"/>
<name>A0A1Y0EMP2_9BURK</name>
<dbReference type="SMART" id="SM00754">
    <property type="entry name" value="CHRD"/>
    <property type="match status" value="1"/>
</dbReference>
<sequence>MAAQAFFQADEGDARAMQRGPRSPGGGDLSPGVDDKQGRSMKHPTHRIRAAKLAATGTMMLLLSACAVRSLPPYNPPPLPDPNAQQTRPTAPSSPAVSTPVPTPSAPTDERNLVALAADLSGGEVVPAADTSGRGEFAAVYDRSTRLLRWKSSVSGLRGEITGVSFNGPADLDQNAPAVIEWASAAGKARYEGRATLTATQSSSLLAGLWYVNVRTRAFPQGELRGQITIR</sequence>
<dbReference type="Proteomes" id="UP000196138">
    <property type="component" value="Chromosome"/>
</dbReference>
<dbReference type="KEGG" id="cser:CCO03_09795"/>
<evidence type="ECO:0000313" key="4">
    <source>
        <dbReference type="Proteomes" id="UP000196138"/>
    </source>
</evidence>
<reference evidence="3 4" key="1">
    <citation type="submission" date="2017-05" db="EMBL/GenBank/DDBJ databases">
        <authorList>
            <person name="Song R."/>
            <person name="Chenine A.L."/>
            <person name="Ruprecht R.M."/>
        </authorList>
    </citation>
    <scope>NUCLEOTIDE SEQUENCE [LARGE SCALE GENOMIC DNA]</scope>
    <source>
        <strain evidence="3 4">DSM 26136</strain>
    </source>
</reference>